<dbReference type="InterPro" id="IPR059000">
    <property type="entry name" value="ATPase_P-type_domA"/>
</dbReference>
<dbReference type="InterPro" id="IPR006121">
    <property type="entry name" value="HMA_dom"/>
</dbReference>
<dbReference type="FunFam" id="3.30.70.100:FF:000005">
    <property type="entry name" value="Copper-exporting P-type ATPase A"/>
    <property type="match status" value="1"/>
</dbReference>
<dbReference type="Pfam" id="PF00702">
    <property type="entry name" value="Hydrolase"/>
    <property type="match status" value="1"/>
</dbReference>
<gene>
    <name evidence="22" type="ORF">OSCT_1122</name>
</gene>
<comment type="subcellular location">
    <subcellularLocation>
        <location evidence="1">Cell membrane</location>
        <topology evidence="1">Multi-pass membrane protein</topology>
    </subcellularLocation>
</comment>
<dbReference type="SUPFAM" id="SSF81653">
    <property type="entry name" value="Calcium ATPase, transduction domain A"/>
    <property type="match status" value="1"/>
</dbReference>
<dbReference type="SFLD" id="SFLDF00027">
    <property type="entry name" value="p-type_atpase"/>
    <property type="match status" value="1"/>
</dbReference>
<evidence type="ECO:0000256" key="11">
    <source>
        <dbReference type="ARBA" id="ARBA00022840"/>
    </source>
</evidence>
<dbReference type="GO" id="GO:0016887">
    <property type="term" value="F:ATP hydrolysis activity"/>
    <property type="evidence" value="ECO:0007669"/>
    <property type="project" value="InterPro"/>
</dbReference>
<dbReference type="GO" id="GO:0055070">
    <property type="term" value="P:copper ion homeostasis"/>
    <property type="evidence" value="ECO:0007669"/>
    <property type="project" value="TreeGrafter"/>
</dbReference>
<feature type="transmembrane region" description="Helical" evidence="20">
    <location>
        <begin position="703"/>
        <end position="724"/>
    </location>
</feature>
<dbReference type="InterPro" id="IPR023299">
    <property type="entry name" value="ATPase_P-typ_cyto_dom_N"/>
</dbReference>
<sequence length="757" mass="79636">MSEQINIPVTGMTCASCVMRVERAIKKVPGVLEARVNLSTEGASITFAPEHVGPDEIKTAIERAGYGVIETRVADATPPEDVEAAARAHELADKRRKLTVGVALGLPLFLLSMSRDFGLLQPWWIGAAANMAGHSAMESLPARDDLLNWFFLLLATPVQFYSGRDYYVHAWKALRARTANMDSLIAMGSSVAYLYSLLLLLSGAAGHVYFETAAMIITLILVGKYLEARAKSQTGAAIRALIGLQPKLARVLRGGQEVDVPVAEVRKGEVVIVRPGEKIPVDGMVISGESAVDESMVTGESLPVEKRPGDQVIGATLNRSGSFQLRALRIGNESALAQIIHLVQEAQGSRAPVQHLVDRVAAVFVPAVIGLALLTFVGWWAIGGVGATQAMLFAVAVLVIACPCALGLATPTAIMVGTGTGAAHGVLIRNAESLERAAHIQAVILDKTGTLTQGQPAVTDMIQVAQESQVDLLQLAASAESRSEHPLGAAIVAAARARGLSLATPTEFLAVAGAGVVATVDERQIIVGTLRMLQERGVALGDLPTHVERLQSEGKTAMLVALDGQALGVIAVADTIKPTSPAAVAALRQQGIAVAMLTGDNRRTAEAIAAQVGVDRVVAEVLPHEKSAEVKRLQAEGVVVAMVGDGVNDAPALAQADVGIAIGTGADVAMEAADITLMRGDLHSITQAIRLSQATMRTIRWNLFWAFLYNVILIPVAAGALYPFTGWQLSPILAAAAMAFSSVFVISNSLRLRWALG</sequence>
<keyword evidence="7 20" id="KW-0812">Transmembrane</keyword>
<dbReference type="NCBIfam" id="TIGR01494">
    <property type="entry name" value="ATPase_P-type"/>
    <property type="match status" value="1"/>
</dbReference>
<dbReference type="NCBIfam" id="TIGR01525">
    <property type="entry name" value="ATPase-IB_hvy"/>
    <property type="match status" value="1"/>
</dbReference>
<dbReference type="FunFam" id="3.40.50.1000:FF:000144">
    <property type="entry name" value="copper-transporting ATPase 1 isoform X2"/>
    <property type="match status" value="1"/>
</dbReference>
<evidence type="ECO:0000259" key="21">
    <source>
        <dbReference type="PROSITE" id="PS50846"/>
    </source>
</evidence>
<dbReference type="InterPro" id="IPR027256">
    <property type="entry name" value="P-typ_ATPase_IB"/>
</dbReference>
<feature type="domain" description="HMA" evidence="21">
    <location>
        <begin position="3"/>
        <end position="69"/>
    </location>
</feature>
<dbReference type="Proteomes" id="UP000054010">
    <property type="component" value="Unassembled WGS sequence"/>
</dbReference>
<keyword evidence="6" id="KW-0597">Phosphoprotein</keyword>
<evidence type="ECO:0000256" key="2">
    <source>
        <dbReference type="ARBA" id="ARBA00006024"/>
    </source>
</evidence>
<dbReference type="GO" id="GO:0005524">
    <property type="term" value="F:ATP binding"/>
    <property type="evidence" value="ECO:0007669"/>
    <property type="project" value="UniProtKB-UniRule"/>
</dbReference>
<dbReference type="InterPro" id="IPR023298">
    <property type="entry name" value="ATPase_P-typ_TM_dom_sf"/>
</dbReference>
<proteinExistence type="inferred from homology"/>
<evidence type="ECO:0000313" key="22">
    <source>
        <dbReference type="EMBL" id="EFO81019.1"/>
    </source>
</evidence>
<dbReference type="Pfam" id="PF00403">
    <property type="entry name" value="HMA"/>
    <property type="match status" value="1"/>
</dbReference>
<dbReference type="GO" id="GO:0043682">
    <property type="term" value="F:P-type divalent copper transporter activity"/>
    <property type="evidence" value="ECO:0007669"/>
    <property type="project" value="TreeGrafter"/>
</dbReference>
<keyword evidence="9 20" id="KW-0547">Nucleotide-binding</keyword>
<evidence type="ECO:0000256" key="6">
    <source>
        <dbReference type="ARBA" id="ARBA00022553"/>
    </source>
</evidence>
<dbReference type="SUPFAM" id="SSF56784">
    <property type="entry name" value="HAD-like"/>
    <property type="match status" value="1"/>
</dbReference>
<dbReference type="InterPro" id="IPR023214">
    <property type="entry name" value="HAD_sf"/>
</dbReference>
<feature type="transmembrane region" description="Helical" evidence="20">
    <location>
        <begin position="730"/>
        <end position="750"/>
    </location>
</feature>
<evidence type="ECO:0000256" key="5">
    <source>
        <dbReference type="ARBA" id="ARBA00022475"/>
    </source>
</evidence>
<feature type="transmembrane region" description="Helical" evidence="20">
    <location>
        <begin position="146"/>
        <end position="163"/>
    </location>
</feature>
<evidence type="ECO:0000256" key="3">
    <source>
        <dbReference type="ARBA" id="ARBA00012517"/>
    </source>
</evidence>
<comment type="similarity">
    <text evidence="2 20">Belongs to the cation transport ATPase (P-type) (TC 3.A.3) family. Type IB subfamily.</text>
</comment>
<evidence type="ECO:0000256" key="7">
    <source>
        <dbReference type="ARBA" id="ARBA00022692"/>
    </source>
</evidence>
<comment type="catalytic activity">
    <reaction evidence="19">
        <text>Cu(+)(in) + ATP + H2O = Cu(+)(out) + ADP + phosphate + H(+)</text>
        <dbReference type="Rhea" id="RHEA:25792"/>
        <dbReference type="ChEBI" id="CHEBI:15377"/>
        <dbReference type="ChEBI" id="CHEBI:15378"/>
        <dbReference type="ChEBI" id="CHEBI:30616"/>
        <dbReference type="ChEBI" id="CHEBI:43474"/>
        <dbReference type="ChEBI" id="CHEBI:49552"/>
        <dbReference type="ChEBI" id="CHEBI:456216"/>
        <dbReference type="EC" id="7.2.2.8"/>
    </reaction>
</comment>
<dbReference type="InterPro" id="IPR001757">
    <property type="entry name" value="P_typ_ATPase"/>
</dbReference>
<dbReference type="Gene3D" id="3.40.1110.10">
    <property type="entry name" value="Calcium-transporting ATPase, cytoplasmic domain N"/>
    <property type="match status" value="1"/>
</dbReference>
<evidence type="ECO:0000256" key="1">
    <source>
        <dbReference type="ARBA" id="ARBA00004651"/>
    </source>
</evidence>
<dbReference type="PROSITE" id="PS50846">
    <property type="entry name" value="HMA_2"/>
    <property type="match status" value="1"/>
</dbReference>
<evidence type="ECO:0000256" key="14">
    <source>
        <dbReference type="ARBA" id="ARBA00022989"/>
    </source>
</evidence>
<dbReference type="InterPro" id="IPR018303">
    <property type="entry name" value="ATPase_P-typ_P_site"/>
</dbReference>
<feature type="transmembrane region" description="Helical" evidence="20">
    <location>
        <begin position="360"/>
        <end position="382"/>
    </location>
</feature>
<keyword evidence="4" id="KW-0813">Transport</keyword>
<keyword evidence="8 20" id="KW-0479">Metal-binding</keyword>
<evidence type="ECO:0000256" key="4">
    <source>
        <dbReference type="ARBA" id="ARBA00022448"/>
    </source>
</evidence>
<dbReference type="Gene3D" id="2.70.150.10">
    <property type="entry name" value="Calcium-transporting ATPase, cytoplasmic transduction domain A"/>
    <property type="match status" value="1"/>
</dbReference>
<protein>
    <recommendedName>
        <fullName evidence="3">P-type Cu(+) transporter</fullName>
        <ecNumber evidence="3">7.2.2.8</ecNumber>
    </recommendedName>
    <alternativeName>
        <fullName evidence="18">Cu(+)-exporting ATPase</fullName>
    </alternativeName>
</protein>
<evidence type="ECO:0000313" key="23">
    <source>
        <dbReference type="Proteomes" id="UP000054010"/>
    </source>
</evidence>
<keyword evidence="14 20" id="KW-1133">Transmembrane helix</keyword>
<dbReference type="AlphaFoldDB" id="E1ICS1"/>
<dbReference type="STRING" id="765420.OSCT_1122"/>
<dbReference type="PRINTS" id="PR00942">
    <property type="entry name" value="CUATPASEI"/>
</dbReference>
<dbReference type="InterPro" id="IPR036163">
    <property type="entry name" value="HMA_dom_sf"/>
</dbReference>
<dbReference type="PRINTS" id="PR00943">
    <property type="entry name" value="CUATPASE"/>
</dbReference>
<evidence type="ECO:0000256" key="19">
    <source>
        <dbReference type="ARBA" id="ARBA00049289"/>
    </source>
</evidence>
<dbReference type="EC" id="7.2.2.8" evidence="3"/>
<evidence type="ECO:0000256" key="9">
    <source>
        <dbReference type="ARBA" id="ARBA00022741"/>
    </source>
</evidence>
<evidence type="ECO:0000256" key="18">
    <source>
        <dbReference type="ARBA" id="ARBA00033239"/>
    </source>
</evidence>
<feature type="transmembrane region" description="Helical" evidence="20">
    <location>
        <begin position="184"/>
        <end position="202"/>
    </location>
</feature>
<dbReference type="Pfam" id="PF00122">
    <property type="entry name" value="E1-E2_ATPase"/>
    <property type="match status" value="1"/>
</dbReference>
<dbReference type="PANTHER" id="PTHR43520">
    <property type="entry name" value="ATP7, ISOFORM B"/>
    <property type="match status" value="1"/>
</dbReference>
<dbReference type="Gene3D" id="3.40.50.1000">
    <property type="entry name" value="HAD superfamily/HAD-like"/>
    <property type="match status" value="1"/>
</dbReference>
<dbReference type="PRINTS" id="PR00119">
    <property type="entry name" value="CATATPASE"/>
</dbReference>
<evidence type="ECO:0000256" key="8">
    <source>
        <dbReference type="ARBA" id="ARBA00022723"/>
    </source>
</evidence>
<keyword evidence="12" id="KW-0460">Magnesium</keyword>
<keyword evidence="10" id="KW-0187">Copper transport</keyword>
<evidence type="ECO:0000256" key="12">
    <source>
        <dbReference type="ARBA" id="ARBA00022842"/>
    </source>
</evidence>
<keyword evidence="16" id="KW-0406">Ion transport</keyword>
<comment type="caution">
    <text evidence="22">The sequence shown here is derived from an EMBL/GenBank/DDBJ whole genome shotgun (WGS) entry which is preliminary data.</text>
</comment>
<keyword evidence="13" id="KW-1278">Translocase</keyword>
<dbReference type="FunFam" id="2.70.150.10:FF:000020">
    <property type="entry name" value="Copper-exporting P-type ATPase A"/>
    <property type="match status" value="1"/>
</dbReference>
<keyword evidence="17 20" id="KW-0472">Membrane</keyword>
<dbReference type="SFLD" id="SFLDS00003">
    <property type="entry name" value="Haloacid_Dehalogenase"/>
    <property type="match status" value="1"/>
</dbReference>
<dbReference type="InterPro" id="IPR036412">
    <property type="entry name" value="HAD-like_sf"/>
</dbReference>
<evidence type="ECO:0000256" key="16">
    <source>
        <dbReference type="ARBA" id="ARBA00023065"/>
    </source>
</evidence>
<keyword evidence="23" id="KW-1185">Reference proteome</keyword>
<dbReference type="SUPFAM" id="SSF55008">
    <property type="entry name" value="HMA, heavy metal-associated domain"/>
    <property type="match status" value="1"/>
</dbReference>
<dbReference type="PROSITE" id="PS00154">
    <property type="entry name" value="ATPASE_E1_E2"/>
    <property type="match status" value="1"/>
</dbReference>
<dbReference type="NCBIfam" id="TIGR01511">
    <property type="entry name" value="ATPase-IB1_Cu"/>
    <property type="match status" value="1"/>
</dbReference>
<dbReference type="GO" id="GO:0140581">
    <property type="term" value="F:P-type monovalent copper transporter activity"/>
    <property type="evidence" value="ECO:0007669"/>
    <property type="project" value="UniProtKB-EC"/>
</dbReference>
<dbReference type="SUPFAM" id="SSF81665">
    <property type="entry name" value="Calcium ATPase, transmembrane domain M"/>
    <property type="match status" value="1"/>
</dbReference>
<keyword evidence="15" id="KW-0186">Copper</keyword>
<organism evidence="22 23">
    <name type="scientific">Oscillochloris trichoides DG-6</name>
    <dbReference type="NCBI Taxonomy" id="765420"/>
    <lineage>
        <taxon>Bacteria</taxon>
        <taxon>Bacillati</taxon>
        <taxon>Chloroflexota</taxon>
        <taxon>Chloroflexia</taxon>
        <taxon>Chloroflexales</taxon>
        <taxon>Chloroflexineae</taxon>
        <taxon>Oscillochloridaceae</taxon>
        <taxon>Oscillochloris</taxon>
    </lineage>
</organism>
<dbReference type="InterPro" id="IPR044492">
    <property type="entry name" value="P_typ_ATPase_HD_dom"/>
</dbReference>
<dbReference type="OrthoDB" id="135399at2"/>
<dbReference type="GO" id="GO:0005507">
    <property type="term" value="F:copper ion binding"/>
    <property type="evidence" value="ECO:0007669"/>
    <property type="project" value="TreeGrafter"/>
</dbReference>
<evidence type="ECO:0000256" key="17">
    <source>
        <dbReference type="ARBA" id="ARBA00023136"/>
    </source>
</evidence>
<dbReference type="GO" id="GO:0005886">
    <property type="term" value="C:plasma membrane"/>
    <property type="evidence" value="ECO:0007669"/>
    <property type="project" value="UniProtKB-SubCell"/>
</dbReference>
<keyword evidence="11 20" id="KW-0067">ATP-binding</keyword>
<feature type="transmembrane region" description="Helical" evidence="20">
    <location>
        <begin position="388"/>
        <end position="409"/>
    </location>
</feature>
<dbReference type="InterPro" id="IPR017969">
    <property type="entry name" value="Heavy-metal-associated_CS"/>
</dbReference>
<dbReference type="CDD" id="cd02094">
    <property type="entry name" value="P-type_ATPase_Cu-like"/>
    <property type="match status" value="1"/>
</dbReference>
<feature type="transmembrane region" description="Helical" evidence="20">
    <location>
        <begin position="208"/>
        <end position="226"/>
    </location>
</feature>
<reference evidence="22 23" key="1">
    <citation type="journal article" date="2011" name="J. Bacteriol.">
        <title>Draft genome sequence of the anoxygenic filamentous phototrophic bacterium Oscillochloris trichoides subsp. DG-6.</title>
        <authorList>
            <person name="Kuznetsov B.B."/>
            <person name="Ivanovsky R.N."/>
            <person name="Keppen O.I."/>
            <person name="Sukhacheva M.V."/>
            <person name="Bumazhkin B.K."/>
            <person name="Patutina E.O."/>
            <person name="Beletsky A.V."/>
            <person name="Mardanov A.V."/>
            <person name="Baslerov R.V."/>
            <person name="Panteleeva A.N."/>
            <person name="Kolganova T.V."/>
            <person name="Ravin N.V."/>
            <person name="Skryabin K.G."/>
        </authorList>
    </citation>
    <scope>NUCLEOTIDE SEQUENCE [LARGE SCALE GENOMIC DNA]</scope>
    <source>
        <strain evidence="22 23">DG-6</strain>
    </source>
</reference>
<keyword evidence="5 20" id="KW-1003">Cell membrane</keyword>
<evidence type="ECO:0000256" key="10">
    <source>
        <dbReference type="ARBA" id="ARBA00022796"/>
    </source>
</evidence>
<name>E1ICS1_9CHLR</name>
<evidence type="ECO:0000256" key="13">
    <source>
        <dbReference type="ARBA" id="ARBA00022967"/>
    </source>
</evidence>
<evidence type="ECO:0000256" key="20">
    <source>
        <dbReference type="RuleBase" id="RU362081"/>
    </source>
</evidence>
<dbReference type="Gene3D" id="3.30.70.100">
    <property type="match status" value="1"/>
</dbReference>
<dbReference type="HOGENOM" id="CLU_001771_0_3_0"/>
<dbReference type="InterPro" id="IPR008250">
    <property type="entry name" value="ATPase_P-typ_transduc_dom_A_sf"/>
</dbReference>
<dbReference type="eggNOG" id="COG2217">
    <property type="taxonomic scope" value="Bacteria"/>
</dbReference>
<dbReference type="PROSITE" id="PS01047">
    <property type="entry name" value="HMA_1"/>
    <property type="match status" value="1"/>
</dbReference>
<dbReference type="EMBL" id="ADVR01000030">
    <property type="protein sequence ID" value="EFO81019.1"/>
    <property type="molecule type" value="Genomic_DNA"/>
</dbReference>
<dbReference type="SFLD" id="SFLDG00002">
    <property type="entry name" value="C1.7:_P-type_atpase_like"/>
    <property type="match status" value="1"/>
</dbReference>
<dbReference type="CDD" id="cd00371">
    <property type="entry name" value="HMA"/>
    <property type="match status" value="1"/>
</dbReference>
<evidence type="ECO:0000256" key="15">
    <source>
        <dbReference type="ARBA" id="ARBA00023008"/>
    </source>
</evidence>
<accession>E1ICS1</accession>
<dbReference type="PANTHER" id="PTHR43520:SF8">
    <property type="entry name" value="P-TYPE CU(+) TRANSPORTER"/>
    <property type="match status" value="1"/>
</dbReference>